<reference evidence="5 6" key="1">
    <citation type="submission" date="2009-06" db="EMBL/GenBank/DDBJ databases">
        <title>The Genome Sequence of Lactobacillus coleohominis strain 101-4-CHN.</title>
        <authorList>
            <consortium name="The Broad Institute Genome Sequencing Platform"/>
            <person name="Ward D."/>
            <person name="Young S.K."/>
            <person name="Zeng Q."/>
            <person name="Koehrsen M."/>
            <person name="Alvarado L."/>
            <person name="Berlin A."/>
            <person name="Borenstein D."/>
            <person name="Chen Z."/>
            <person name="Engels R."/>
            <person name="Freedman E."/>
            <person name="Gellesch M."/>
            <person name="Goldberg J."/>
            <person name="Griggs A."/>
            <person name="Gujja S."/>
            <person name="Heiman D."/>
            <person name="Hepburn T."/>
            <person name="Howarth C."/>
            <person name="Jen D."/>
            <person name="Larson L."/>
            <person name="Lewis B."/>
            <person name="Mehta T."/>
            <person name="Park D."/>
            <person name="Pearson M."/>
            <person name="Roberts A."/>
            <person name="Saif S."/>
            <person name="Shea T."/>
            <person name="Shenoy N."/>
            <person name="Sisk P."/>
            <person name="Stolte C."/>
            <person name="Sykes S."/>
            <person name="Walk T."/>
            <person name="White J."/>
            <person name="Yandava C."/>
            <person name="Liu Y."/>
            <person name="Xu Q."/>
            <person name="Lander E."/>
            <person name="Nusbaum C."/>
            <person name="Galagan J."/>
            <person name="Birren B."/>
        </authorList>
    </citation>
    <scope>NUCLEOTIDE SEQUENCE [LARGE SCALE GENOMIC DNA]</scope>
    <source>
        <strain evidence="5 6">101-4-CHN</strain>
    </source>
</reference>
<dbReference type="GO" id="GO:0003677">
    <property type="term" value="F:DNA binding"/>
    <property type="evidence" value="ECO:0007669"/>
    <property type="project" value="UniProtKB-KW"/>
</dbReference>
<dbReference type="Pfam" id="PF01047">
    <property type="entry name" value="MarR"/>
    <property type="match status" value="1"/>
</dbReference>
<evidence type="ECO:0000313" key="5">
    <source>
        <dbReference type="EMBL" id="EEU30709.1"/>
    </source>
</evidence>
<evidence type="ECO:0000256" key="3">
    <source>
        <dbReference type="ARBA" id="ARBA00023163"/>
    </source>
</evidence>
<name>C7XTU8_9LACO</name>
<dbReference type="InterPro" id="IPR036390">
    <property type="entry name" value="WH_DNA-bd_sf"/>
</dbReference>
<dbReference type="SMART" id="SM00347">
    <property type="entry name" value="HTH_MARR"/>
    <property type="match status" value="1"/>
</dbReference>
<gene>
    <name evidence="5" type="ORF">HMPREF0501_00114</name>
</gene>
<keyword evidence="1" id="KW-0805">Transcription regulation</keyword>
<feature type="domain" description="HTH marR-type" evidence="4">
    <location>
        <begin position="2"/>
        <end position="156"/>
    </location>
</feature>
<dbReference type="PANTHER" id="PTHR35790:SF4">
    <property type="entry name" value="HTH-TYPE TRANSCRIPTIONAL REGULATOR PCHR"/>
    <property type="match status" value="1"/>
</dbReference>
<dbReference type="InterPro" id="IPR000835">
    <property type="entry name" value="HTH_MarR-typ"/>
</dbReference>
<evidence type="ECO:0000313" key="6">
    <source>
        <dbReference type="Proteomes" id="UP000003987"/>
    </source>
</evidence>
<organism evidence="5 6">
    <name type="scientific">Limosilactobacillus coleohominis 101-4-CHN</name>
    <dbReference type="NCBI Taxonomy" id="575594"/>
    <lineage>
        <taxon>Bacteria</taxon>
        <taxon>Bacillati</taxon>
        <taxon>Bacillota</taxon>
        <taxon>Bacilli</taxon>
        <taxon>Lactobacillales</taxon>
        <taxon>Lactobacillaceae</taxon>
        <taxon>Limosilactobacillus</taxon>
    </lineage>
</organism>
<sequence length="162" mass="18427">MSEATIDKIQQTIQLLRAEHNNIHGSKEQQWIKSHLDDQELGKIILDLSIVSFHVLSALESGELTGIEISERIGVTRGGVTRAAKKLLQNQLIIAQKHPDNQRNIYYSLTDRGEKLALVHDEMHESIKKKVVTELVAKYSEQDLQIVADFLNDLYELEKSID</sequence>
<dbReference type="SUPFAM" id="SSF46785">
    <property type="entry name" value="Winged helix' DNA-binding domain"/>
    <property type="match status" value="1"/>
</dbReference>
<dbReference type="CDD" id="cd00090">
    <property type="entry name" value="HTH_ARSR"/>
    <property type="match status" value="1"/>
</dbReference>
<dbReference type="OrthoDB" id="2329684at2"/>
<evidence type="ECO:0000259" key="4">
    <source>
        <dbReference type="PROSITE" id="PS50995"/>
    </source>
</evidence>
<dbReference type="InterPro" id="IPR052067">
    <property type="entry name" value="Metal_resp_HTH_trans_reg"/>
</dbReference>
<dbReference type="Proteomes" id="UP000003987">
    <property type="component" value="Unassembled WGS sequence"/>
</dbReference>
<dbReference type="HOGENOM" id="CLU_083287_11_2_9"/>
<dbReference type="EMBL" id="GG698802">
    <property type="protein sequence ID" value="EEU30709.1"/>
    <property type="molecule type" value="Genomic_DNA"/>
</dbReference>
<evidence type="ECO:0000256" key="1">
    <source>
        <dbReference type="ARBA" id="ARBA00023015"/>
    </source>
</evidence>
<dbReference type="RefSeq" id="WP_006915853.1">
    <property type="nucleotide sequence ID" value="NZ_GG698802.1"/>
</dbReference>
<dbReference type="Gene3D" id="1.10.10.10">
    <property type="entry name" value="Winged helix-like DNA-binding domain superfamily/Winged helix DNA-binding domain"/>
    <property type="match status" value="1"/>
</dbReference>
<accession>C7XTU8</accession>
<protein>
    <submittedName>
        <fullName evidence="5">Transcriptional regulator, MarR family</fullName>
    </submittedName>
</protein>
<dbReference type="STRING" id="575594.HMPREF0501_00114"/>
<dbReference type="AlphaFoldDB" id="C7XTU8"/>
<dbReference type="PROSITE" id="PS50995">
    <property type="entry name" value="HTH_MARR_2"/>
    <property type="match status" value="1"/>
</dbReference>
<dbReference type="InterPro" id="IPR011991">
    <property type="entry name" value="ArsR-like_HTH"/>
</dbReference>
<dbReference type="InterPro" id="IPR036388">
    <property type="entry name" value="WH-like_DNA-bd_sf"/>
</dbReference>
<dbReference type="GO" id="GO:0003700">
    <property type="term" value="F:DNA-binding transcription factor activity"/>
    <property type="evidence" value="ECO:0007669"/>
    <property type="project" value="InterPro"/>
</dbReference>
<dbReference type="eggNOG" id="COG1846">
    <property type="taxonomic scope" value="Bacteria"/>
</dbReference>
<keyword evidence="6" id="KW-1185">Reference proteome</keyword>
<proteinExistence type="predicted"/>
<dbReference type="PANTHER" id="PTHR35790">
    <property type="entry name" value="HTH-TYPE TRANSCRIPTIONAL REGULATOR PCHR"/>
    <property type="match status" value="1"/>
</dbReference>
<evidence type="ECO:0000256" key="2">
    <source>
        <dbReference type="ARBA" id="ARBA00023125"/>
    </source>
</evidence>
<keyword evidence="2" id="KW-0238">DNA-binding</keyword>
<keyword evidence="3" id="KW-0804">Transcription</keyword>